<dbReference type="GeneID" id="52228598"/>
<name>A0A2Z5TWG3_9STRE</name>
<organism evidence="1 2">
    <name type="scientific">Streptococcus ruminantium</name>
    <dbReference type="NCBI Taxonomy" id="1917441"/>
    <lineage>
        <taxon>Bacteria</taxon>
        <taxon>Bacillati</taxon>
        <taxon>Bacillota</taxon>
        <taxon>Bacilli</taxon>
        <taxon>Lactobacillales</taxon>
        <taxon>Streptococcaceae</taxon>
        <taxon>Streptococcus</taxon>
    </lineage>
</organism>
<accession>A0A2Z5TWG3</accession>
<evidence type="ECO:0000313" key="1">
    <source>
        <dbReference type="EMBL" id="BBA91671.1"/>
    </source>
</evidence>
<dbReference type="RefSeq" id="WP_227985570.1">
    <property type="nucleotide sequence ID" value="NZ_AP018400.1"/>
</dbReference>
<evidence type="ECO:0000313" key="2">
    <source>
        <dbReference type="Proteomes" id="UP000269331"/>
    </source>
</evidence>
<protein>
    <submittedName>
        <fullName evidence="1">ComC/BlpC family peptide pheromone/bacteriocin</fullName>
    </submittedName>
</protein>
<proteinExistence type="predicted"/>
<dbReference type="Proteomes" id="UP000269331">
    <property type="component" value="Chromosome"/>
</dbReference>
<sequence>MTTFEKMDNNFVILTNQELTTIKGGSNLFSDIGGFINKTWQTLYNSGRDFGRSIINGIIR</sequence>
<dbReference type="EMBL" id="AP018400">
    <property type="protein sequence ID" value="BBA91671.1"/>
    <property type="molecule type" value="Genomic_DNA"/>
</dbReference>
<gene>
    <name evidence="1" type="ORF">SR187_0020</name>
</gene>
<dbReference type="KEGG" id="srq:SR187_0020"/>
<dbReference type="AlphaFoldDB" id="A0A2Z5TWG3"/>
<reference evidence="1 2" key="1">
    <citation type="journal article" date="2018" name="Genome Biol. Evol.">
        <title>Complete Genome Sequence of Streptococcus ruminantium sp. nov. GUT-187T (=DSM 104980T =JCM 31869T), the Type Strain of S. ruminantium, and Comparison with Genome Sequences of Streptococcus suis Strains.</title>
        <authorList>
            <person name="Tohya M."/>
            <person name="Sekizaki T."/>
            <person name="Miyoshi-Akiyama T."/>
        </authorList>
    </citation>
    <scope>NUCLEOTIDE SEQUENCE [LARGE SCALE GENOMIC DNA]</scope>
    <source>
        <strain evidence="1 2">GUT187T</strain>
    </source>
</reference>